<name>A0A7R9GXT5_TIMPO</name>
<feature type="compositionally biased region" description="Pro residues" evidence="1">
    <location>
        <begin position="62"/>
        <end position="72"/>
    </location>
</feature>
<dbReference type="EMBL" id="OD000662">
    <property type="protein sequence ID" value="CAD7398710.1"/>
    <property type="molecule type" value="Genomic_DNA"/>
</dbReference>
<feature type="region of interest" description="Disordered" evidence="1">
    <location>
        <begin position="43"/>
        <end position="126"/>
    </location>
</feature>
<proteinExistence type="predicted"/>
<dbReference type="AlphaFoldDB" id="A0A7R9GXT5"/>
<organism evidence="2">
    <name type="scientific">Timema poppense</name>
    <name type="common">Walking stick</name>
    <dbReference type="NCBI Taxonomy" id="170557"/>
    <lineage>
        <taxon>Eukaryota</taxon>
        <taxon>Metazoa</taxon>
        <taxon>Ecdysozoa</taxon>
        <taxon>Arthropoda</taxon>
        <taxon>Hexapoda</taxon>
        <taxon>Insecta</taxon>
        <taxon>Pterygota</taxon>
        <taxon>Neoptera</taxon>
        <taxon>Polyneoptera</taxon>
        <taxon>Phasmatodea</taxon>
        <taxon>Timematodea</taxon>
        <taxon>Timematoidea</taxon>
        <taxon>Timematidae</taxon>
        <taxon>Timema</taxon>
    </lineage>
</organism>
<evidence type="ECO:0000313" key="2">
    <source>
        <dbReference type="EMBL" id="CAD7398710.1"/>
    </source>
</evidence>
<evidence type="ECO:0000256" key="1">
    <source>
        <dbReference type="SAM" id="MobiDB-lite"/>
    </source>
</evidence>
<feature type="compositionally biased region" description="Basic residues" evidence="1">
    <location>
        <begin position="100"/>
        <end position="109"/>
    </location>
</feature>
<gene>
    <name evidence="2" type="ORF">TPSB3V08_LOCUS1830</name>
</gene>
<reference evidence="2" key="1">
    <citation type="submission" date="2020-11" db="EMBL/GenBank/DDBJ databases">
        <authorList>
            <person name="Tran Van P."/>
        </authorList>
    </citation>
    <scope>NUCLEOTIDE SEQUENCE</scope>
</reference>
<sequence length="126" mass="13516">MRMRTDLIKLVLRCGGNEAPPDVAPADFVVADENKTAEVADAPAAEDVPIEAEVPAIVTDLQPPPPPPPPSPVTSKPSTTNISTPPPRIAESRPSTPRHLPFRKRRPSRRFICDDPSNGPKSLCVA</sequence>
<accession>A0A7R9GXT5</accession>
<feature type="compositionally biased region" description="Low complexity" evidence="1">
    <location>
        <begin position="43"/>
        <end position="56"/>
    </location>
</feature>
<protein>
    <submittedName>
        <fullName evidence="2">Uncharacterized protein</fullName>
    </submittedName>
</protein>